<dbReference type="PANTHER" id="PTHR21470:SF2">
    <property type="entry name" value="RAB6-INTERACTING GOLGIN"/>
    <property type="match status" value="1"/>
</dbReference>
<dbReference type="Proteomes" id="UP001374579">
    <property type="component" value="Unassembled WGS sequence"/>
</dbReference>
<evidence type="ECO:0000256" key="2">
    <source>
        <dbReference type="ARBA" id="ARBA00004555"/>
    </source>
</evidence>
<feature type="region of interest" description="Disordered" evidence="9">
    <location>
        <begin position="295"/>
        <end position="412"/>
    </location>
</feature>
<evidence type="ECO:0000256" key="1">
    <source>
        <dbReference type="ARBA" id="ARBA00004496"/>
    </source>
</evidence>
<evidence type="ECO:0000256" key="7">
    <source>
        <dbReference type="ARBA" id="ARBA00023054"/>
    </source>
</evidence>
<dbReference type="GO" id="GO:0005794">
    <property type="term" value="C:Golgi apparatus"/>
    <property type="evidence" value="ECO:0007669"/>
    <property type="project" value="UniProtKB-SubCell"/>
</dbReference>
<evidence type="ECO:0000256" key="8">
    <source>
        <dbReference type="SAM" id="Coils"/>
    </source>
</evidence>
<protein>
    <recommendedName>
        <fullName evidence="4">RAB6-interacting golgin</fullName>
    </recommendedName>
</protein>
<name>A0AAN9BY29_9CAEN</name>
<feature type="region of interest" description="Disordered" evidence="9">
    <location>
        <begin position="1"/>
        <end position="159"/>
    </location>
</feature>
<dbReference type="AlphaFoldDB" id="A0AAN9BY29"/>
<dbReference type="GO" id="GO:1905515">
    <property type="term" value="P:non-motile cilium assembly"/>
    <property type="evidence" value="ECO:0007669"/>
    <property type="project" value="TreeGrafter"/>
</dbReference>
<organism evidence="10 11">
    <name type="scientific">Littorina saxatilis</name>
    <dbReference type="NCBI Taxonomy" id="31220"/>
    <lineage>
        <taxon>Eukaryota</taxon>
        <taxon>Metazoa</taxon>
        <taxon>Spiralia</taxon>
        <taxon>Lophotrochozoa</taxon>
        <taxon>Mollusca</taxon>
        <taxon>Gastropoda</taxon>
        <taxon>Caenogastropoda</taxon>
        <taxon>Littorinimorpha</taxon>
        <taxon>Littorinoidea</taxon>
        <taxon>Littorinidae</taxon>
        <taxon>Littorina</taxon>
    </lineage>
</organism>
<dbReference type="InterPro" id="IPR007033">
    <property type="entry name" value="GORAB"/>
</dbReference>
<dbReference type="PANTHER" id="PTHR21470">
    <property type="entry name" value="RAB6-INTERACTING PROTEIN GORAB"/>
    <property type="match status" value="1"/>
</dbReference>
<keyword evidence="5" id="KW-0963">Cytoplasm</keyword>
<feature type="compositionally biased region" description="Polar residues" evidence="9">
    <location>
        <begin position="90"/>
        <end position="99"/>
    </location>
</feature>
<feature type="compositionally biased region" description="Basic and acidic residues" evidence="9">
    <location>
        <begin position="116"/>
        <end position="126"/>
    </location>
</feature>
<feature type="compositionally biased region" description="Basic and acidic residues" evidence="9">
    <location>
        <begin position="327"/>
        <end position="342"/>
    </location>
</feature>
<accession>A0AAN9BY29</accession>
<feature type="compositionally biased region" description="Low complexity" evidence="9">
    <location>
        <begin position="66"/>
        <end position="78"/>
    </location>
</feature>
<evidence type="ECO:0000256" key="3">
    <source>
        <dbReference type="ARBA" id="ARBA00005599"/>
    </source>
</evidence>
<evidence type="ECO:0000256" key="9">
    <source>
        <dbReference type="SAM" id="MobiDB-lite"/>
    </source>
</evidence>
<sequence>MAGWAGFTDEDLKQIQQTTSPGPPSGQSLASRQQAMAKKQKLQQQQQQRELARQRAKDFATGNNNPLPSSQRLSQPSPEKTMPGPKASPESDSTTATERTVSEGGKAMAGGEAGDEQTKTEAKEDVKELDEQEALGVEMSRVDKFRQQQQKIEEENKHRRKMLAAAINQRSKMAKEEAEKLTKVQKELNRLDSLVNADVSIIRDRIEAASIDFLQAQKRYERAEREFVEAKMALAEKSDAKESLTEHLYTVIQQNEARKAKRLAQLMKQLGLEGEDYSTALNDVPPLLSFSPINTLHRPHLPPAPTSPQADLSSQGGGGSSGVSVEKSCDGLSRGKVEHEASEQNGVQSTADAGKNDDSVVLKSESSPESVGDEKKDLGGGSENGSKILETGKEKEVSQAENNSPESQDGGG</sequence>
<keyword evidence="11" id="KW-1185">Reference proteome</keyword>
<feature type="compositionally biased region" description="Polar residues" evidence="9">
    <location>
        <begin position="14"/>
        <end position="31"/>
    </location>
</feature>
<evidence type="ECO:0000256" key="5">
    <source>
        <dbReference type="ARBA" id="ARBA00022490"/>
    </source>
</evidence>
<dbReference type="Pfam" id="PF04949">
    <property type="entry name" value="Transcrip_act"/>
    <property type="match status" value="1"/>
</dbReference>
<comment type="similarity">
    <text evidence="3">Belongs to the GORAB family.</text>
</comment>
<feature type="compositionally biased region" description="Polar residues" evidence="9">
    <location>
        <begin position="399"/>
        <end position="412"/>
    </location>
</feature>
<reference evidence="10 11" key="1">
    <citation type="submission" date="2024-02" db="EMBL/GenBank/DDBJ databases">
        <title>Chromosome-scale genome assembly of the rough periwinkle Littorina saxatilis.</title>
        <authorList>
            <person name="De Jode A."/>
            <person name="Faria R."/>
            <person name="Formenti G."/>
            <person name="Sims Y."/>
            <person name="Smith T.P."/>
            <person name="Tracey A."/>
            <person name="Wood J.M.D."/>
            <person name="Zagrodzka Z.B."/>
            <person name="Johannesson K."/>
            <person name="Butlin R.K."/>
            <person name="Leder E.H."/>
        </authorList>
    </citation>
    <scope>NUCLEOTIDE SEQUENCE [LARGE SCALE GENOMIC DNA]</scope>
    <source>
        <strain evidence="10">Snail1</strain>
        <tissue evidence="10">Muscle</tissue>
    </source>
</reference>
<evidence type="ECO:0000256" key="6">
    <source>
        <dbReference type="ARBA" id="ARBA00023034"/>
    </source>
</evidence>
<keyword evidence="6" id="KW-0333">Golgi apparatus</keyword>
<comment type="subcellular location">
    <subcellularLocation>
        <location evidence="1">Cytoplasm</location>
    </subcellularLocation>
    <subcellularLocation>
        <location evidence="2">Golgi apparatus</location>
    </subcellularLocation>
</comment>
<comment type="caution">
    <text evidence="10">The sequence shown here is derived from an EMBL/GenBank/DDBJ whole genome shotgun (WGS) entry which is preliminary data.</text>
</comment>
<proteinExistence type="inferred from homology"/>
<dbReference type="EMBL" id="JBAMIC010000002">
    <property type="protein sequence ID" value="KAK7113667.1"/>
    <property type="molecule type" value="Genomic_DNA"/>
</dbReference>
<feature type="compositionally biased region" description="Basic and acidic residues" evidence="9">
    <location>
        <begin position="140"/>
        <end position="157"/>
    </location>
</feature>
<feature type="compositionally biased region" description="Low complexity" evidence="9">
    <location>
        <begin position="32"/>
        <end position="49"/>
    </location>
</feature>
<evidence type="ECO:0000313" key="10">
    <source>
        <dbReference type="EMBL" id="KAK7113667.1"/>
    </source>
</evidence>
<gene>
    <name evidence="10" type="ORF">V1264_012916</name>
</gene>
<evidence type="ECO:0000313" key="11">
    <source>
        <dbReference type="Proteomes" id="UP001374579"/>
    </source>
</evidence>
<keyword evidence="7 8" id="KW-0175">Coiled coil</keyword>
<evidence type="ECO:0000256" key="4">
    <source>
        <dbReference type="ARBA" id="ARBA00014130"/>
    </source>
</evidence>
<feature type="coiled-coil region" evidence="8">
    <location>
        <begin position="164"/>
        <end position="240"/>
    </location>
</feature>